<accession>A0A0E9PBI7</accession>
<dbReference type="AlphaFoldDB" id="A0A0E9PBI7"/>
<organism evidence="1">
    <name type="scientific">Anguilla anguilla</name>
    <name type="common">European freshwater eel</name>
    <name type="synonym">Muraena anguilla</name>
    <dbReference type="NCBI Taxonomy" id="7936"/>
    <lineage>
        <taxon>Eukaryota</taxon>
        <taxon>Metazoa</taxon>
        <taxon>Chordata</taxon>
        <taxon>Craniata</taxon>
        <taxon>Vertebrata</taxon>
        <taxon>Euteleostomi</taxon>
        <taxon>Actinopterygii</taxon>
        <taxon>Neopterygii</taxon>
        <taxon>Teleostei</taxon>
        <taxon>Anguilliformes</taxon>
        <taxon>Anguillidae</taxon>
        <taxon>Anguilla</taxon>
    </lineage>
</organism>
<proteinExistence type="predicted"/>
<dbReference type="EMBL" id="GBXM01106935">
    <property type="protein sequence ID" value="JAH01642.1"/>
    <property type="molecule type" value="Transcribed_RNA"/>
</dbReference>
<evidence type="ECO:0000313" key="1">
    <source>
        <dbReference type="EMBL" id="JAH01642.1"/>
    </source>
</evidence>
<sequence length="50" mass="5290">MLINVGVVAGGDELYPGCFVGIPTGEFQGELVPQTFINRSLCAIYSPKST</sequence>
<protein>
    <submittedName>
        <fullName evidence="1">Uncharacterized protein</fullName>
    </submittedName>
</protein>
<name>A0A0E9PBI7_ANGAN</name>
<reference evidence="1" key="2">
    <citation type="journal article" date="2015" name="Fish Shellfish Immunol.">
        <title>Early steps in the European eel (Anguilla anguilla)-Vibrio vulnificus interaction in the gills: Role of the RtxA13 toxin.</title>
        <authorList>
            <person name="Callol A."/>
            <person name="Pajuelo D."/>
            <person name="Ebbesson L."/>
            <person name="Teles M."/>
            <person name="MacKenzie S."/>
            <person name="Amaro C."/>
        </authorList>
    </citation>
    <scope>NUCLEOTIDE SEQUENCE</scope>
</reference>
<reference evidence="1" key="1">
    <citation type="submission" date="2014-11" db="EMBL/GenBank/DDBJ databases">
        <authorList>
            <person name="Amaro Gonzalez C."/>
        </authorList>
    </citation>
    <scope>NUCLEOTIDE SEQUENCE</scope>
</reference>